<sequence>MAFLSPDHQYEVYGKPYLWTYFLPMSPGDGNSKPGKVYLCINKTGQVIDDGEIEFISDIKDIEWTENTAYFMQEKKPNISKPWLLPTKIKLPYNKIIETYNSKIVYEYNSFDKLNSIRKDTIVNDKRIGLEYKTFDENGKLIFAWKVYKFNDKFSYANYYNYKEGKLESTKKMIWNN</sequence>
<organism evidence="1">
    <name type="scientific">bioreactor metagenome</name>
    <dbReference type="NCBI Taxonomy" id="1076179"/>
    <lineage>
        <taxon>unclassified sequences</taxon>
        <taxon>metagenomes</taxon>
        <taxon>ecological metagenomes</taxon>
    </lineage>
</organism>
<protein>
    <submittedName>
        <fullName evidence="1">Uncharacterized protein</fullName>
    </submittedName>
</protein>
<gene>
    <name evidence="1" type="ORF">SDC9_00558</name>
</gene>
<reference evidence="1" key="1">
    <citation type="submission" date="2019-08" db="EMBL/GenBank/DDBJ databases">
        <authorList>
            <person name="Kucharzyk K."/>
            <person name="Murdoch R.W."/>
            <person name="Higgins S."/>
            <person name="Loffler F."/>
        </authorList>
    </citation>
    <scope>NUCLEOTIDE SEQUENCE</scope>
</reference>
<name>A0A644SMQ7_9ZZZZ</name>
<dbReference type="EMBL" id="VSSQ01000001">
    <property type="protein sequence ID" value="MPL55091.1"/>
    <property type="molecule type" value="Genomic_DNA"/>
</dbReference>
<evidence type="ECO:0000313" key="1">
    <source>
        <dbReference type="EMBL" id="MPL55091.1"/>
    </source>
</evidence>
<dbReference type="AlphaFoldDB" id="A0A644SMQ7"/>
<comment type="caution">
    <text evidence="1">The sequence shown here is derived from an EMBL/GenBank/DDBJ whole genome shotgun (WGS) entry which is preliminary data.</text>
</comment>
<accession>A0A644SMQ7</accession>
<proteinExistence type="predicted"/>